<protein>
    <submittedName>
        <fullName evidence="1">SRPBCC family protein</fullName>
    </submittedName>
</protein>
<name>A0ABW3GCN1_9NOCA</name>
<keyword evidence="2" id="KW-1185">Reference proteome</keyword>
<dbReference type="InterPro" id="IPR023393">
    <property type="entry name" value="START-like_dom_sf"/>
</dbReference>
<sequence length="146" mass="15368">MASVKETVSVPLTPDVAWGHVQDLSRFDEWLTIHDGWRSDLPTPDQMSKGTKVSSVVAVKGTRVRFDWTVDTFDPPTKVGLKGNGKGGVKVKLALSVAPDGDGSTVTIDLDLGGLPMMGPAGKAAAKLVSSDLRESLAKFTATFAG</sequence>
<gene>
    <name evidence="1" type="ORF">ACFQ04_12455</name>
</gene>
<evidence type="ECO:0000313" key="2">
    <source>
        <dbReference type="Proteomes" id="UP001597068"/>
    </source>
</evidence>
<dbReference type="Pfam" id="PF10604">
    <property type="entry name" value="Polyketide_cyc2"/>
    <property type="match status" value="1"/>
</dbReference>
<dbReference type="InterPro" id="IPR019587">
    <property type="entry name" value="Polyketide_cyclase/dehydratase"/>
</dbReference>
<organism evidence="1 2">
    <name type="scientific">Williamsia deligens</name>
    <dbReference type="NCBI Taxonomy" id="321325"/>
    <lineage>
        <taxon>Bacteria</taxon>
        <taxon>Bacillati</taxon>
        <taxon>Actinomycetota</taxon>
        <taxon>Actinomycetes</taxon>
        <taxon>Mycobacteriales</taxon>
        <taxon>Nocardiaceae</taxon>
        <taxon>Williamsia</taxon>
    </lineage>
</organism>
<dbReference type="Proteomes" id="UP001597068">
    <property type="component" value="Unassembled WGS sequence"/>
</dbReference>
<evidence type="ECO:0000313" key="1">
    <source>
        <dbReference type="EMBL" id="MFD0926547.1"/>
    </source>
</evidence>
<accession>A0ABW3GCN1</accession>
<proteinExistence type="predicted"/>
<comment type="caution">
    <text evidence="1">The sequence shown here is derived from an EMBL/GenBank/DDBJ whole genome shotgun (WGS) entry which is preliminary data.</text>
</comment>
<dbReference type="SUPFAM" id="SSF55961">
    <property type="entry name" value="Bet v1-like"/>
    <property type="match status" value="1"/>
</dbReference>
<dbReference type="CDD" id="cd07812">
    <property type="entry name" value="SRPBCC"/>
    <property type="match status" value="1"/>
</dbReference>
<dbReference type="RefSeq" id="WP_253645584.1">
    <property type="nucleotide sequence ID" value="NZ_BAAAMO010000002.1"/>
</dbReference>
<dbReference type="Gene3D" id="3.30.530.20">
    <property type="match status" value="1"/>
</dbReference>
<dbReference type="EMBL" id="JBHTIL010000001">
    <property type="protein sequence ID" value="MFD0926547.1"/>
    <property type="molecule type" value="Genomic_DNA"/>
</dbReference>
<reference evidence="2" key="1">
    <citation type="journal article" date="2019" name="Int. J. Syst. Evol. Microbiol.">
        <title>The Global Catalogue of Microorganisms (GCM) 10K type strain sequencing project: providing services to taxonomists for standard genome sequencing and annotation.</title>
        <authorList>
            <consortium name="The Broad Institute Genomics Platform"/>
            <consortium name="The Broad Institute Genome Sequencing Center for Infectious Disease"/>
            <person name="Wu L."/>
            <person name="Ma J."/>
        </authorList>
    </citation>
    <scope>NUCLEOTIDE SEQUENCE [LARGE SCALE GENOMIC DNA]</scope>
    <source>
        <strain evidence="2">CCUG 50873</strain>
    </source>
</reference>